<protein>
    <submittedName>
        <fullName evidence="2">Uncharacterized protein</fullName>
    </submittedName>
</protein>
<keyword evidence="3" id="KW-1185">Reference proteome</keyword>
<evidence type="ECO:0000313" key="2">
    <source>
        <dbReference type="EMBL" id="SFG57815.1"/>
    </source>
</evidence>
<accession>A0A1I2SYA9</accession>
<feature type="chain" id="PRO_5011773216" evidence="1">
    <location>
        <begin position="20"/>
        <end position="168"/>
    </location>
</feature>
<keyword evidence="1" id="KW-0732">Signal</keyword>
<sequence>MKLKSTVLSLLAVTAIAHAQTSYAEACYDVSGSIKTKNISPTAQVGEIDLTLQNDSGVFFSESGSLDGKVTSSSAELGTTILDHKVKFPKGNHFKTKGDLAKITGISGAEQDGTPCAFFVSEAISDIPKGTRMFKNVTSVNVTANGVLNNCSYLNENVLTLSGQICLK</sequence>
<feature type="signal peptide" evidence="1">
    <location>
        <begin position="1"/>
        <end position="19"/>
    </location>
</feature>
<organism evidence="2 3">
    <name type="scientific">Neptunomonas qingdaonensis</name>
    <dbReference type="NCBI Taxonomy" id="1045558"/>
    <lineage>
        <taxon>Bacteria</taxon>
        <taxon>Pseudomonadati</taxon>
        <taxon>Pseudomonadota</taxon>
        <taxon>Gammaproteobacteria</taxon>
        <taxon>Oceanospirillales</taxon>
        <taxon>Oceanospirillaceae</taxon>
        <taxon>Neptunomonas</taxon>
    </lineage>
</organism>
<name>A0A1I2SYA9_9GAMM</name>
<gene>
    <name evidence="2" type="ORF">SAMN05216175_1093</name>
</gene>
<reference evidence="3" key="1">
    <citation type="submission" date="2016-10" db="EMBL/GenBank/DDBJ databases">
        <authorList>
            <person name="Varghese N."/>
            <person name="Submissions S."/>
        </authorList>
    </citation>
    <scope>NUCLEOTIDE SEQUENCE [LARGE SCALE GENOMIC DNA]</scope>
    <source>
        <strain evidence="3">CGMCC 1.10971</strain>
    </source>
</reference>
<dbReference type="EMBL" id="FOOU01000009">
    <property type="protein sequence ID" value="SFG57815.1"/>
    <property type="molecule type" value="Genomic_DNA"/>
</dbReference>
<dbReference type="Proteomes" id="UP000198623">
    <property type="component" value="Unassembled WGS sequence"/>
</dbReference>
<evidence type="ECO:0000313" key="3">
    <source>
        <dbReference type="Proteomes" id="UP000198623"/>
    </source>
</evidence>
<proteinExistence type="predicted"/>
<dbReference type="AlphaFoldDB" id="A0A1I2SYA9"/>
<evidence type="ECO:0000256" key="1">
    <source>
        <dbReference type="SAM" id="SignalP"/>
    </source>
</evidence>
<dbReference type="RefSeq" id="WP_090728554.1">
    <property type="nucleotide sequence ID" value="NZ_FOOU01000009.1"/>
</dbReference>